<sequence>MHKILYEMNVCFFSFILSGNGTIPNELPYITDPKSYIRAYATQTPAYTVDLPQDTYQTANNNYQNTGRRMASSDTNKTYQFVKELRDQTLTKTQRIANQFQQSQLRDLPAPQGMGSIYEQRERLGHDHIDSLIRDMEWKLKTGREG</sequence>
<organism evidence="1 2">
    <name type="scientific">Elaeophora elaphi</name>
    <dbReference type="NCBI Taxonomy" id="1147741"/>
    <lineage>
        <taxon>Eukaryota</taxon>
        <taxon>Metazoa</taxon>
        <taxon>Ecdysozoa</taxon>
        <taxon>Nematoda</taxon>
        <taxon>Chromadorea</taxon>
        <taxon>Rhabditida</taxon>
        <taxon>Spirurina</taxon>
        <taxon>Spiruromorpha</taxon>
        <taxon>Filarioidea</taxon>
        <taxon>Onchocercidae</taxon>
        <taxon>Elaeophora</taxon>
    </lineage>
</organism>
<dbReference type="WBParaSite" id="EEL_0000944301-mRNA-1">
    <property type="protein sequence ID" value="EEL_0000944301-mRNA-1"/>
    <property type="gene ID" value="EEL_0000944301"/>
</dbReference>
<reference evidence="2" key="1">
    <citation type="submission" date="2017-02" db="UniProtKB">
        <authorList>
            <consortium name="WormBaseParasite"/>
        </authorList>
    </citation>
    <scope>IDENTIFICATION</scope>
</reference>
<accession>A0A0R3S3U0</accession>
<evidence type="ECO:0000313" key="1">
    <source>
        <dbReference type="Proteomes" id="UP000050640"/>
    </source>
</evidence>
<proteinExistence type="predicted"/>
<keyword evidence="1" id="KW-1185">Reference proteome</keyword>
<name>A0A0R3S3U0_9BILA</name>
<protein>
    <submittedName>
        <fullName evidence="2">DUF4148 domain-containing protein</fullName>
    </submittedName>
</protein>
<evidence type="ECO:0000313" key="2">
    <source>
        <dbReference type="WBParaSite" id="EEL_0000944301-mRNA-1"/>
    </source>
</evidence>
<dbReference type="Proteomes" id="UP000050640">
    <property type="component" value="Unplaced"/>
</dbReference>
<dbReference type="AlphaFoldDB" id="A0A0R3S3U0"/>
<dbReference type="STRING" id="1147741.A0A0R3S3U0"/>